<sequence>MAMLFIHGCCLVIWFFLCCRFRVRYFPLLIPLFLLLFHRLMMVVMAIQLLVVLMALLVIMSVLLSASMVMWVLYLSLNLLLWLLGLHLPILPFFLLLFGFQVAFFLFHYLYRQRLSGNFVSTPAFLLPLPVGCVLTKFLCMLAIITFCLSEFFSTSSGPPATRCSNSRSLPLRS</sequence>
<name>Q4CUR2_TRYCC</name>
<comment type="caution">
    <text evidence="2">The sequence shown here is derived from an EMBL/GenBank/DDBJ whole genome shotgun (WGS) entry which is preliminary data.</text>
</comment>
<feature type="transmembrane region" description="Helical" evidence="1">
    <location>
        <begin position="36"/>
        <end position="59"/>
    </location>
</feature>
<keyword evidence="1" id="KW-0472">Membrane</keyword>
<accession>Q4CUR2</accession>
<dbReference type="KEGG" id="tcr:503775.60"/>
<dbReference type="EMBL" id="AAHK01001822">
    <property type="protein sequence ID" value="EAN84014.1"/>
    <property type="molecule type" value="Genomic_DNA"/>
</dbReference>
<evidence type="ECO:0000313" key="2">
    <source>
        <dbReference type="EMBL" id="EAN84014.1"/>
    </source>
</evidence>
<keyword evidence="3" id="KW-1185">Reference proteome</keyword>
<feature type="transmembrane region" description="Helical" evidence="1">
    <location>
        <begin position="90"/>
        <end position="111"/>
    </location>
</feature>
<feature type="transmembrane region" description="Helical" evidence="1">
    <location>
        <begin position="123"/>
        <end position="147"/>
    </location>
</feature>
<organism evidence="2 3">
    <name type="scientific">Trypanosoma cruzi (strain CL Brener)</name>
    <dbReference type="NCBI Taxonomy" id="353153"/>
    <lineage>
        <taxon>Eukaryota</taxon>
        <taxon>Discoba</taxon>
        <taxon>Euglenozoa</taxon>
        <taxon>Kinetoplastea</taxon>
        <taxon>Metakinetoplastina</taxon>
        <taxon>Trypanosomatida</taxon>
        <taxon>Trypanosomatidae</taxon>
        <taxon>Trypanosoma</taxon>
        <taxon>Schizotrypanum</taxon>
    </lineage>
</organism>
<keyword evidence="1" id="KW-0812">Transmembrane</keyword>
<proteinExistence type="predicted"/>
<dbReference type="GeneID" id="3535745"/>
<protein>
    <submittedName>
        <fullName evidence="2">Uncharacterized protein</fullName>
    </submittedName>
</protein>
<evidence type="ECO:0000313" key="3">
    <source>
        <dbReference type="Proteomes" id="UP000002296"/>
    </source>
</evidence>
<reference evidence="2 3" key="1">
    <citation type="journal article" date="2005" name="Science">
        <title>The genome sequence of Trypanosoma cruzi, etiologic agent of Chagas disease.</title>
        <authorList>
            <person name="El-Sayed N.M."/>
            <person name="Myler P.J."/>
            <person name="Bartholomeu D.C."/>
            <person name="Nilsson D."/>
            <person name="Aggarwal G."/>
            <person name="Tran A.N."/>
            <person name="Ghedin E."/>
            <person name="Worthey E.A."/>
            <person name="Delcher A.L."/>
            <person name="Blandin G."/>
            <person name="Westenberger S.J."/>
            <person name="Caler E."/>
            <person name="Cerqueira G.C."/>
            <person name="Branche C."/>
            <person name="Haas B."/>
            <person name="Anupama A."/>
            <person name="Arner E."/>
            <person name="Aslund L."/>
            <person name="Attipoe P."/>
            <person name="Bontempi E."/>
            <person name="Bringaud F."/>
            <person name="Burton P."/>
            <person name="Cadag E."/>
            <person name="Campbell D.A."/>
            <person name="Carrington M."/>
            <person name="Crabtree J."/>
            <person name="Darban H."/>
            <person name="da Silveira J.F."/>
            <person name="de Jong P."/>
            <person name="Edwards K."/>
            <person name="Englund P.T."/>
            <person name="Fazelina G."/>
            <person name="Feldblyum T."/>
            <person name="Ferella M."/>
            <person name="Frasch A.C."/>
            <person name="Gull K."/>
            <person name="Horn D."/>
            <person name="Hou L."/>
            <person name="Huang Y."/>
            <person name="Kindlund E."/>
            <person name="Klingbeil M."/>
            <person name="Kluge S."/>
            <person name="Koo H."/>
            <person name="Lacerda D."/>
            <person name="Levin M.J."/>
            <person name="Lorenzi H."/>
            <person name="Louie T."/>
            <person name="Machado C.R."/>
            <person name="McCulloch R."/>
            <person name="McKenna A."/>
            <person name="Mizuno Y."/>
            <person name="Mottram J.C."/>
            <person name="Nelson S."/>
            <person name="Ochaya S."/>
            <person name="Osoegawa K."/>
            <person name="Pai G."/>
            <person name="Parsons M."/>
            <person name="Pentony M."/>
            <person name="Pettersson U."/>
            <person name="Pop M."/>
            <person name="Ramirez J.L."/>
            <person name="Rinta J."/>
            <person name="Robertson L."/>
            <person name="Salzberg S.L."/>
            <person name="Sanchez D.O."/>
            <person name="Seyler A."/>
            <person name="Sharma R."/>
            <person name="Shetty J."/>
            <person name="Simpson A.J."/>
            <person name="Sisk E."/>
            <person name="Tammi M.T."/>
            <person name="Tarleton R."/>
            <person name="Teixeira S."/>
            <person name="Van Aken S."/>
            <person name="Vogt C."/>
            <person name="Ward P.N."/>
            <person name="Wickstead B."/>
            <person name="Wortman J."/>
            <person name="White O."/>
            <person name="Fraser C.M."/>
            <person name="Stuart K.D."/>
            <person name="Andersson B."/>
        </authorList>
    </citation>
    <scope>NUCLEOTIDE SEQUENCE [LARGE SCALE GENOMIC DNA]</scope>
    <source>
        <strain evidence="2 3">CL Brener</strain>
    </source>
</reference>
<evidence type="ECO:0000256" key="1">
    <source>
        <dbReference type="SAM" id="Phobius"/>
    </source>
</evidence>
<dbReference type="PaxDb" id="353153-Q4CUR2"/>
<dbReference type="AlphaFoldDB" id="Q4CUR2"/>
<keyword evidence="1" id="KW-1133">Transmembrane helix</keyword>
<dbReference type="InParanoid" id="Q4CUR2"/>
<dbReference type="RefSeq" id="XP_805865.1">
    <property type="nucleotide sequence ID" value="XM_800772.1"/>
</dbReference>
<gene>
    <name evidence="2" type="ORF">Tc00.1047053503775.60</name>
</gene>
<dbReference type="Proteomes" id="UP000002296">
    <property type="component" value="Unassembled WGS sequence"/>
</dbReference>